<name>A0ABY0FKV4_9BACT</name>
<accession>A0ABY0FKV4</accession>
<dbReference type="Proteomes" id="UP001191004">
    <property type="component" value="Unassembled WGS sequence"/>
</dbReference>
<keyword evidence="1" id="KW-1133">Transmembrane helix</keyword>
<organism evidence="2 3">
    <name type="scientific">Candidatus Nanosyncoccus nanoralicus</name>
    <dbReference type="NCBI Taxonomy" id="2171996"/>
    <lineage>
        <taxon>Bacteria</taxon>
        <taxon>Candidatus Saccharimonadota</taxon>
        <taxon>Candidatus Nanosyncoccalia</taxon>
        <taxon>Candidatus Nanosyncoccales</taxon>
        <taxon>Candidatus Nanosyncoccaceae</taxon>
        <taxon>Candidatus Nanosyncoccus</taxon>
    </lineage>
</organism>
<reference evidence="2 3" key="2">
    <citation type="journal article" date="2020" name="Cell Rep.">
        <title>Acquisition and Adaptation of Ultra-small Parasitic Reduced Genome Bacteria to Mammalian Hosts.</title>
        <authorList>
            <person name="McLean J.S."/>
            <person name="Bor B."/>
            <person name="Kerns K.A."/>
            <person name="Liu Q."/>
            <person name="To T.T."/>
            <person name="Solden L."/>
            <person name="Hendrickson E.L."/>
            <person name="Wrighton K."/>
            <person name="Shi W."/>
            <person name="He X."/>
        </authorList>
    </citation>
    <scope>NUCLEOTIDE SEQUENCE [LARGE SCALE GENOMIC DNA]</scope>
    <source>
        <strain evidence="2 3">TM7_KMM_G3_1_HOT_351</strain>
    </source>
</reference>
<sequence>MKHTVIFTLNDFDSAYSFDTKQDAIDYIHQCSSLLGDSITELKQVSDIKYEAKVVKTGGKVKFDLLESQESDIAYELVISENDKIIDTQRFDNRKSALESVAEKLADENSELTPGSSEMGRWYVMDEEKKIKKIYSLNFLFLDPNKTLKSAPNKAPERLVMMRFPNTDMRQFIEKQRESLDLTKDAVKRAKAASGSGSIVGGLLMMIIGGALTFGSYSSTRPGGRYFVFSGLMIYGFFYFIAGVVSKLRKK</sequence>
<feature type="transmembrane region" description="Helical" evidence="1">
    <location>
        <begin position="226"/>
        <end position="245"/>
    </location>
</feature>
<evidence type="ECO:0000313" key="3">
    <source>
        <dbReference type="Proteomes" id="UP001191004"/>
    </source>
</evidence>
<dbReference type="EMBL" id="PRLL01000001">
    <property type="protein sequence ID" value="RYC74020.1"/>
    <property type="molecule type" value="Genomic_DNA"/>
</dbReference>
<gene>
    <name evidence="2" type="ORF">G3KMM_00066</name>
</gene>
<feature type="transmembrane region" description="Helical" evidence="1">
    <location>
        <begin position="192"/>
        <end position="214"/>
    </location>
</feature>
<proteinExistence type="predicted"/>
<protein>
    <recommendedName>
        <fullName evidence="4">DUF2207 domain-containing protein</fullName>
    </recommendedName>
</protein>
<evidence type="ECO:0000256" key="1">
    <source>
        <dbReference type="SAM" id="Phobius"/>
    </source>
</evidence>
<reference evidence="2 3" key="1">
    <citation type="journal article" date="2018" name="bioRxiv">
        <title>Evidence of independent acquisition and adaption of ultra-small bacteria to human hosts across the highly diverse yet reduced genomes of the phylum Saccharibacteria.</title>
        <authorList>
            <person name="McLean J.S."/>
            <person name="Bor B."/>
            <person name="To T.T."/>
            <person name="Liu Q."/>
            <person name="Kearns K.A."/>
            <person name="Solden L.M."/>
            <person name="Wrighton K.C."/>
            <person name="He X."/>
            <person name="Shi W."/>
        </authorList>
    </citation>
    <scope>NUCLEOTIDE SEQUENCE [LARGE SCALE GENOMIC DNA]</scope>
    <source>
        <strain evidence="2 3">TM7_KMM_G3_1_HOT_351</strain>
    </source>
</reference>
<keyword evidence="3" id="KW-1185">Reference proteome</keyword>
<comment type="caution">
    <text evidence="2">The sequence shown here is derived from an EMBL/GenBank/DDBJ whole genome shotgun (WGS) entry which is preliminary data.</text>
</comment>
<keyword evidence="1" id="KW-0472">Membrane</keyword>
<dbReference type="RefSeq" id="WP_129603916.1">
    <property type="nucleotide sequence ID" value="NZ_PRLL01000001.1"/>
</dbReference>
<keyword evidence="1" id="KW-0812">Transmembrane</keyword>
<evidence type="ECO:0008006" key="4">
    <source>
        <dbReference type="Google" id="ProtNLM"/>
    </source>
</evidence>
<evidence type="ECO:0000313" key="2">
    <source>
        <dbReference type="EMBL" id="RYC74020.1"/>
    </source>
</evidence>